<dbReference type="Gene3D" id="3.20.20.370">
    <property type="entry name" value="Glycoside hydrolase/deacetylase"/>
    <property type="match status" value="1"/>
</dbReference>
<gene>
    <name evidence="1" type="ORF">FN976_05145</name>
</gene>
<accession>A0A562ZVA5</accession>
<organism evidence="1 2">
    <name type="scientific">Caenimonas sedimenti</name>
    <dbReference type="NCBI Taxonomy" id="2596921"/>
    <lineage>
        <taxon>Bacteria</taxon>
        <taxon>Pseudomonadati</taxon>
        <taxon>Pseudomonadota</taxon>
        <taxon>Betaproteobacteria</taxon>
        <taxon>Burkholderiales</taxon>
        <taxon>Comamonadaceae</taxon>
        <taxon>Caenimonas</taxon>
    </lineage>
</organism>
<dbReference type="SUPFAM" id="SSF88713">
    <property type="entry name" value="Glycoside hydrolase/deacetylase"/>
    <property type="match status" value="1"/>
</dbReference>
<proteinExistence type="predicted"/>
<dbReference type="EMBL" id="VOBQ01000004">
    <property type="protein sequence ID" value="TWO72104.1"/>
    <property type="molecule type" value="Genomic_DNA"/>
</dbReference>
<dbReference type="GO" id="GO:0005975">
    <property type="term" value="P:carbohydrate metabolic process"/>
    <property type="evidence" value="ECO:0007669"/>
    <property type="project" value="InterPro"/>
</dbReference>
<name>A0A562ZVA5_9BURK</name>
<comment type="caution">
    <text evidence="1">The sequence shown here is derived from an EMBL/GenBank/DDBJ whole genome shotgun (WGS) entry which is preliminary data.</text>
</comment>
<protein>
    <recommendedName>
        <fullName evidence="3">NodB homology domain-containing protein</fullName>
    </recommendedName>
</protein>
<evidence type="ECO:0000313" key="1">
    <source>
        <dbReference type="EMBL" id="TWO72104.1"/>
    </source>
</evidence>
<evidence type="ECO:0000313" key="2">
    <source>
        <dbReference type="Proteomes" id="UP000318199"/>
    </source>
</evidence>
<evidence type="ECO:0008006" key="3">
    <source>
        <dbReference type="Google" id="ProtNLM"/>
    </source>
</evidence>
<sequence length="459" mass="50293">MFQVQAPSRAAVAQLQETATAFYWSASAGMILRKHGLRVAAEGAAQADSAFPLVLRGVEGPLPDRGFIEGPLPEAWLRELGLAAVTASAEEVALSDADGVPLGQLVYSRFLVKRIPASRQEVTEPHEWIDPDPRWRSRPVAFQTFPVLPAGWRVVCQAETGSGKAAVMVSDGRRIVCGAPVFDILGHMHAMPALTEGFFKTLKTSYLYPFEKWLVRELAAHAGPAGAPGGVWPLGMTSALSIRHDYDRPISDAHLADMLRCYAGLGLRATWFLIVGKPPPRQQIESMLALGHEVALHSIANTLDEFIEEALRFRELTGTSAAGFTCHGGIGSSGHLALTHNLWAHGVGMRYGEMIGRCRGVSHPLVTPRPDIPAMLPLMLQNCHHSLDLTTKPDGHQLERLREEVPRALAEGGYVTVMNHPDIHWPEMRALMQGLDLHRVWTATLRDANEWLLQNLFTG</sequence>
<dbReference type="AlphaFoldDB" id="A0A562ZVA5"/>
<reference evidence="1 2" key="1">
    <citation type="submission" date="2019-07" db="EMBL/GenBank/DDBJ databases">
        <title>Caenimonas sedimenti sp. nov., isolated from activated sludge.</title>
        <authorList>
            <person name="Xu J."/>
        </authorList>
    </citation>
    <scope>NUCLEOTIDE SEQUENCE [LARGE SCALE GENOMIC DNA]</scope>
    <source>
        <strain evidence="1 2">HX-9-20</strain>
    </source>
</reference>
<dbReference type="InterPro" id="IPR011330">
    <property type="entry name" value="Glyco_hydro/deAcase_b/a-brl"/>
</dbReference>
<dbReference type="OrthoDB" id="8655268at2"/>
<keyword evidence="2" id="KW-1185">Reference proteome</keyword>
<dbReference type="Proteomes" id="UP000318199">
    <property type="component" value="Unassembled WGS sequence"/>
</dbReference>
<dbReference type="RefSeq" id="WP_145891679.1">
    <property type="nucleotide sequence ID" value="NZ_VOBQ01000004.1"/>
</dbReference>